<dbReference type="AlphaFoldDB" id="A0A6A6BVD3"/>
<keyword evidence="2" id="KW-1185">Reference proteome</keyword>
<protein>
    <submittedName>
        <fullName evidence="1">Uncharacterized protein</fullName>
    </submittedName>
</protein>
<dbReference type="RefSeq" id="XP_033402516.1">
    <property type="nucleotide sequence ID" value="XM_033547053.1"/>
</dbReference>
<proteinExistence type="predicted"/>
<gene>
    <name evidence="1" type="ORF">K452DRAFT_71144</name>
</gene>
<dbReference type="Proteomes" id="UP000799438">
    <property type="component" value="Unassembled WGS sequence"/>
</dbReference>
<evidence type="ECO:0000313" key="1">
    <source>
        <dbReference type="EMBL" id="KAF2146807.1"/>
    </source>
</evidence>
<sequence>MAVRRYSFRDQSRSSCAYGGTIKNGVSTNQGALLEQGLILRALLGILSIWTCSRKSIPAPKPRHRGFHFQPRVALYPISAPERDARLNPSAEDIFDEECDSRLIQRLVFGTPSGWCGRSGKDGALELFAVRVAAGLCETGCVGPRSISLDLGSGVK</sequence>
<dbReference type="EMBL" id="ML995475">
    <property type="protein sequence ID" value="KAF2146807.1"/>
    <property type="molecule type" value="Genomic_DNA"/>
</dbReference>
<name>A0A6A6BVD3_9PEZI</name>
<evidence type="ECO:0000313" key="2">
    <source>
        <dbReference type="Proteomes" id="UP000799438"/>
    </source>
</evidence>
<reference evidence="1" key="1">
    <citation type="journal article" date="2020" name="Stud. Mycol.">
        <title>101 Dothideomycetes genomes: a test case for predicting lifestyles and emergence of pathogens.</title>
        <authorList>
            <person name="Haridas S."/>
            <person name="Albert R."/>
            <person name="Binder M."/>
            <person name="Bloem J."/>
            <person name="Labutti K."/>
            <person name="Salamov A."/>
            <person name="Andreopoulos B."/>
            <person name="Baker S."/>
            <person name="Barry K."/>
            <person name="Bills G."/>
            <person name="Bluhm B."/>
            <person name="Cannon C."/>
            <person name="Castanera R."/>
            <person name="Culley D."/>
            <person name="Daum C."/>
            <person name="Ezra D."/>
            <person name="Gonzalez J."/>
            <person name="Henrissat B."/>
            <person name="Kuo A."/>
            <person name="Liang C."/>
            <person name="Lipzen A."/>
            <person name="Lutzoni F."/>
            <person name="Magnuson J."/>
            <person name="Mondo S."/>
            <person name="Nolan M."/>
            <person name="Ohm R."/>
            <person name="Pangilinan J."/>
            <person name="Park H.-J."/>
            <person name="Ramirez L."/>
            <person name="Alfaro M."/>
            <person name="Sun H."/>
            <person name="Tritt A."/>
            <person name="Yoshinaga Y."/>
            <person name="Zwiers L.-H."/>
            <person name="Turgeon B."/>
            <person name="Goodwin S."/>
            <person name="Spatafora J."/>
            <person name="Crous P."/>
            <person name="Grigoriev I."/>
        </authorList>
    </citation>
    <scope>NUCLEOTIDE SEQUENCE</scope>
    <source>
        <strain evidence="1">CBS 121167</strain>
    </source>
</reference>
<dbReference type="GeneID" id="54304560"/>
<organism evidence="1 2">
    <name type="scientific">Aplosporella prunicola CBS 121167</name>
    <dbReference type="NCBI Taxonomy" id="1176127"/>
    <lineage>
        <taxon>Eukaryota</taxon>
        <taxon>Fungi</taxon>
        <taxon>Dikarya</taxon>
        <taxon>Ascomycota</taxon>
        <taxon>Pezizomycotina</taxon>
        <taxon>Dothideomycetes</taxon>
        <taxon>Dothideomycetes incertae sedis</taxon>
        <taxon>Botryosphaeriales</taxon>
        <taxon>Aplosporellaceae</taxon>
        <taxon>Aplosporella</taxon>
    </lineage>
</organism>
<accession>A0A6A6BVD3</accession>